<keyword evidence="1 2" id="KW-0732">Signal</keyword>
<reference evidence="5 6" key="1">
    <citation type="journal article" date="2021" name="PeerJ">
        <title>Analysis of 44 Vibrio anguillarum genomes reveals high genetic diversity.</title>
        <authorList>
            <person name="Hansen M.J."/>
            <person name="Dalsgaard I."/>
        </authorList>
    </citation>
    <scope>NUCLEOTIDE SEQUENCE [LARGE SCALE GENOMIC DNA]</scope>
    <source>
        <strain evidence="5 6">17-16730-2A</strain>
    </source>
</reference>
<dbReference type="InterPro" id="IPR028994">
    <property type="entry name" value="Integrin_alpha_N"/>
</dbReference>
<proteinExistence type="predicted"/>
<dbReference type="Gene3D" id="2.100.10.30">
    <property type="entry name" value="Jacalin-like lectin domain"/>
    <property type="match status" value="2"/>
</dbReference>
<dbReference type="EMBL" id="RDOM01000055">
    <property type="protein sequence ID" value="MBF4273619.1"/>
    <property type="molecule type" value="Genomic_DNA"/>
</dbReference>
<evidence type="ECO:0000259" key="3">
    <source>
        <dbReference type="Pfam" id="PF16458"/>
    </source>
</evidence>
<dbReference type="Pfam" id="PF13517">
    <property type="entry name" value="FG-GAP_3"/>
    <property type="match status" value="1"/>
</dbReference>
<accession>A0AAW4AJ92</accession>
<dbReference type="InterPro" id="IPR013517">
    <property type="entry name" value="FG-GAP"/>
</dbReference>
<evidence type="ECO:0000313" key="5">
    <source>
        <dbReference type="EMBL" id="MBF4273619.1"/>
    </source>
</evidence>
<feature type="domain" description="Hemolysin beta-prism lectin" evidence="3">
    <location>
        <begin position="506"/>
        <end position="635"/>
    </location>
</feature>
<sequence length="956" mass="103847">MTIKYLVFAVGMISLGGSMVQAADQEGCIISRKTGDKYCLNIGQRSEYSLPSWIYNHQVDVLAPSGVSVMLSDWDNLSYNRLAVFDHYTDNSELKNVKALNGQALDFSHPRSMRVLASELYPEACIVSRENAERFCLKEGERSGYSLPSYIYGHAVDIVAPEGLGVILSDWDNLSYNRLAVFGGNTSNAQLKSVKAYNGELLDFSHPRSMRVVSFDVPSDTISTQLKWSWQGGGFKPLSNQVMATPVVAQLNDDNGDGNIDEKDIADLIVVTFEGSKYVNGGLVRALSGVDGSELWSYEQGEAIADARYSPAVADLDGDGVVEIVTTNTSSSYLNILDNNGHVKKQILKAQTGGRSVGSITLADLDGDGSVEILSSDGVYNYESGLVFSHPWAPSSINVDIDGDNSQEVFSGGVMYQNSGAVNWQYLANDMVWFSSLVNLDNDERPEIVASVPAAFATGENARFAVLEHDGTVKWEVNNSTNPGGGVQAVSNFLGKAKVIENNEWSKVYGYRSHTNPSTITITSDAKLSVRSGLAIDAVGSSAQSLIGGRGGNLSQPVNIKDVKSVDVTWGKYYWGGYHVVALDFRMSNSSIIRMGSKKYAYSKQTESFNVPADSQIKSIKVWTEGWLVDGLQFELASRSGSNDIDVKGIVYAGYTAVDMYNSKGDRVWSAANDDTGSGKIGVSAYDFDGDGIDEVIVQDHARVRILDGRTGQERASFAHSTSTLWEYPIVVDLAGDNNAELIVVANDFDKNYVVNHGVFVYESADSAKPWKNATRIWNQHAFHLTNVTQDGVVPTNATPSWLSHNTYRSSTLRATVGGESPIFGYSNTQQSQRVVTADNQMYLRSGFAIDAIGTTANNLVGGPVQGTNGGVLRAPIALDQLQSVEVTSGLYNWGGYHIVAIKFTMKDGSSVLLGSTHYASNKKVETYTVPQGKRIKQINVWTGGWLVEGLQFVFD</sequence>
<dbReference type="PANTHER" id="PTHR45460">
    <property type="entry name" value="SIMILAR TO CYSTEINE PROTEINASE"/>
    <property type="match status" value="1"/>
</dbReference>
<dbReference type="PANTHER" id="PTHR45460:SF2">
    <property type="entry name" value="ALPHA 1,3 GLUCANASE, GH71 FAMILY (EUROFUNG)"/>
    <property type="match status" value="1"/>
</dbReference>
<feature type="signal peptide" evidence="2">
    <location>
        <begin position="1"/>
        <end position="22"/>
    </location>
</feature>
<dbReference type="RefSeq" id="WP_194552838.1">
    <property type="nucleotide sequence ID" value="NZ_JAHGUJ010000012.1"/>
</dbReference>
<comment type="caution">
    <text evidence="5">The sequence shown here is derived from an EMBL/GenBank/DDBJ whole genome shotgun (WGS) entry which is preliminary data.</text>
</comment>
<dbReference type="Pfam" id="PF16458">
    <property type="entry name" value="Beta-prism_lec"/>
    <property type="match status" value="2"/>
</dbReference>
<dbReference type="InterPro" id="IPR036404">
    <property type="entry name" value="Jacalin-like_lectin_dom_sf"/>
</dbReference>
<evidence type="ECO:0000259" key="4">
    <source>
        <dbReference type="Pfam" id="PF17945"/>
    </source>
</evidence>
<organism evidence="5 6">
    <name type="scientific">Vibrio anguillarum</name>
    <name type="common">Listonella anguillarum</name>
    <dbReference type="NCBI Taxonomy" id="55601"/>
    <lineage>
        <taxon>Bacteria</taxon>
        <taxon>Pseudomonadati</taxon>
        <taxon>Pseudomonadota</taxon>
        <taxon>Gammaproteobacteria</taxon>
        <taxon>Vibrionales</taxon>
        <taxon>Vibrionaceae</taxon>
        <taxon>Vibrio</taxon>
    </lineage>
</organism>
<protein>
    <submittedName>
        <fullName evidence="5">Hemolysin</fullName>
    </submittedName>
</protein>
<dbReference type="Pfam" id="PF17945">
    <property type="entry name" value="Crystall_4"/>
    <property type="match status" value="2"/>
</dbReference>
<dbReference type="AlphaFoldDB" id="A0AAW4AJ92"/>
<feature type="domain" description="Hemolysin beta-prism lectin" evidence="3">
    <location>
        <begin position="821"/>
        <end position="953"/>
    </location>
</feature>
<dbReference type="Gene3D" id="2.60.20.40">
    <property type="match status" value="2"/>
</dbReference>
<feature type="domain" description="Metalloprotease StcE C-terminal" evidence="4">
    <location>
        <begin position="124"/>
        <end position="213"/>
    </location>
</feature>
<dbReference type="InterPro" id="IPR032496">
    <property type="entry name" value="Hemolysin_beta-prism_lec"/>
</dbReference>
<dbReference type="PROSITE" id="PS00018">
    <property type="entry name" value="EF_HAND_1"/>
    <property type="match status" value="1"/>
</dbReference>
<evidence type="ECO:0000256" key="1">
    <source>
        <dbReference type="ARBA" id="ARBA00022729"/>
    </source>
</evidence>
<name>A0AAW4AJ92_VIBAN</name>
<feature type="chain" id="PRO_5044477222" evidence="2">
    <location>
        <begin position="23"/>
        <end position="956"/>
    </location>
</feature>
<evidence type="ECO:0000256" key="2">
    <source>
        <dbReference type="SAM" id="SignalP"/>
    </source>
</evidence>
<dbReference type="InterPro" id="IPR040966">
    <property type="entry name" value="StcE_C"/>
</dbReference>
<gene>
    <name evidence="5" type="ORF">EAY07_16615</name>
</gene>
<evidence type="ECO:0000313" key="6">
    <source>
        <dbReference type="Proteomes" id="UP000722957"/>
    </source>
</evidence>
<feature type="domain" description="Metalloprotease StcE C-terminal" evidence="4">
    <location>
        <begin position="27"/>
        <end position="116"/>
    </location>
</feature>
<dbReference type="Proteomes" id="UP000722957">
    <property type="component" value="Unassembled WGS sequence"/>
</dbReference>
<dbReference type="InterPro" id="IPR018247">
    <property type="entry name" value="EF_Hand_1_Ca_BS"/>
</dbReference>
<dbReference type="SUPFAM" id="SSF69318">
    <property type="entry name" value="Integrin alpha N-terminal domain"/>
    <property type="match status" value="2"/>
</dbReference>